<proteinExistence type="predicted"/>
<reference evidence="3" key="1">
    <citation type="submission" date="2015-03" db="EMBL/GenBank/DDBJ databases">
        <authorList>
            <consortium name="Pathogen Informatics"/>
            <person name="Murphy D."/>
        </authorList>
    </citation>
    <scope>NUCLEOTIDE SEQUENCE</scope>
    <source>
        <strain evidence="3">N09902308</strain>
    </source>
</reference>
<feature type="region of interest" description="Disordered" evidence="1">
    <location>
        <begin position="44"/>
        <end position="67"/>
    </location>
</feature>
<evidence type="ECO:0000256" key="1">
    <source>
        <dbReference type="SAM" id="MobiDB-lite"/>
    </source>
</evidence>
<dbReference type="Proteomes" id="UP000044938">
    <property type="component" value="Unassembled WGS sequence"/>
</dbReference>
<dbReference type="Proteomes" id="UP000039021">
    <property type="component" value="Unassembled WGS sequence"/>
</dbReference>
<evidence type="ECO:0000313" key="3">
    <source>
        <dbReference type="EMBL" id="CPA20074.1"/>
    </source>
</evidence>
<name>A0A655JT77_MYCTX</name>
<dbReference type="AlphaFoldDB" id="A0A655JT77"/>
<sequence>MVKTTLPIWRAWLMNRKAAGAQRTSHVVTGSRCSSRVSNSSRTSANISCMRAGPASDRSNARYCTPG</sequence>
<organism evidence="2 5">
    <name type="scientific">Mycobacterium tuberculosis</name>
    <dbReference type="NCBI Taxonomy" id="1773"/>
    <lineage>
        <taxon>Bacteria</taxon>
        <taxon>Bacillati</taxon>
        <taxon>Actinomycetota</taxon>
        <taxon>Actinomycetes</taxon>
        <taxon>Mycobacteriales</taxon>
        <taxon>Mycobacteriaceae</taxon>
        <taxon>Mycobacterium</taxon>
        <taxon>Mycobacterium tuberculosis complex</taxon>
    </lineage>
</organism>
<protein>
    <submittedName>
        <fullName evidence="2">Uncharacterized protein</fullName>
    </submittedName>
</protein>
<gene>
    <name evidence="2" type="ORF">ERS007720_04872</name>
    <name evidence="3" type="ORF">ERS007739_04426</name>
</gene>
<evidence type="ECO:0000313" key="4">
    <source>
        <dbReference type="Proteomes" id="UP000039021"/>
    </source>
</evidence>
<evidence type="ECO:0000313" key="2">
    <source>
        <dbReference type="EMBL" id="COX76291.1"/>
    </source>
</evidence>
<accession>A0A655JT77</accession>
<dbReference type="EMBL" id="CSBK01002764">
    <property type="protein sequence ID" value="CPA20074.1"/>
    <property type="molecule type" value="Genomic_DNA"/>
</dbReference>
<dbReference type="EMBL" id="CSAJ01001226">
    <property type="protein sequence ID" value="COX76291.1"/>
    <property type="molecule type" value="Genomic_DNA"/>
</dbReference>
<evidence type="ECO:0000313" key="5">
    <source>
        <dbReference type="Proteomes" id="UP000044938"/>
    </source>
</evidence>
<reference evidence="4 5" key="2">
    <citation type="submission" date="2015-03" db="EMBL/GenBank/DDBJ databases">
        <authorList>
            <consortium name="Pathogen Informatics"/>
        </authorList>
    </citation>
    <scope>NUCLEOTIDE SEQUENCE [LARGE SCALE GENOMIC DNA]</scope>
    <source>
        <strain evidence="2 5">M09401471</strain>
        <strain evidence="4">N09902308</strain>
    </source>
</reference>